<dbReference type="EMBL" id="LLXH01001251">
    <property type="protein sequence ID" value="PKC59848.1"/>
    <property type="molecule type" value="Genomic_DNA"/>
</dbReference>
<evidence type="ECO:0000256" key="1">
    <source>
        <dbReference type="SAM" id="Phobius"/>
    </source>
</evidence>
<proteinExistence type="predicted"/>
<reference evidence="3 4" key="3">
    <citation type="submission" date="2017-10" db="EMBL/GenBank/DDBJ databases">
        <title>Extensive intraspecific genome diversity in a model arbuscular mycorrhizal fungus.</title>
        <authorList>
            <person name="Chen E.C.H."/>
            <person name="Morin E."/>
            <person name="Baudet D."/>
            <person name="Noel J."/>
            <person name="Ndikumana S."/>
            <person name="Charron P."/>
            <person name="St-Onge C."/>
            <person name="Giorgi J."/>
            <person name="Grigoriev I.V."/>
            <person name="Roux C."/>
            <person name="Martin F.M."/>
            <person name="Corradi N."/>
        </authorList>
    </citation>
    <scope>NUCLEOTIDE SEQUENCE [LARGE SCALE GENOMIC DNA]</scope>
    <source>
        <strain evidence="3 4">A1</strain>
    </source>
</reference>
<dbReference type="Proteomes" id="UP000232688">
    <property type="component" value="Unassembled WGS sequence"/>
</dbReference>
<reference evidence="2 5" key="2">
    <citation type="submission" date="2017-09" db="EMBL/GenBank/DDBJ databases">
        <title>Extensive intraspecific genome diversity in a model arbuscular mycorrhizal fungus.</title>
        <authorList>
            <person name="Chen E.C."/>
            <person name="Morin E."/>
            <person name="Beaudet D."/>
            <person name="Noel J."/>
            <person name="Ndikumana S."/>
            <person name="Charron P."/>
            <person name="St-Onge C."/>
            <person name="Giorgi J."/>
            <person name="Grigoriev I.V."/>
            <person name="Roux C."/>
            <person name="Martin F.M."/>
            <person name="Corradi N."/>
        </authorList>
    </citation>
    <scope>NUCLEOTIDE SEQUENCE [LARGE SCALE GENOMIC DNA]</scope>
    <source>
        <strain evidence="2 5">A5</strain>
    </source>
</reference>
<evidence type="ECO:0000313" key="4">
    <source>
        <dbReference type="Proteomes" id="UP000232688"/>
    </source>
</evidence>
<evidence type="ECO:0000313" key="5">
    <source>
        <dbReference type="Proteomes" id="UP000232722"/>
    </source>
</evidence>
<protein>
    <submittedName>
        <fullName evidence="3">Uncharacterized protein</fullName>
    </submittedName>
</protein>
<name>A0A2I1F3P3_9GLOM</name>
<organism evidence="3 4">
    <name type="scientific">Rhizophagus irregularis</name>
    <dbReference type="NCBI Taxonomy" id="588596"/>
    <lineage>
        <taxon>Eukaryota</taxon>
        <taxon>Fungi</taxon>
        <taxon>Fungi incertae sedis</taxon>
        <taxon>Mucoromycota</taxon>
        <taxon>Glomeromycotina</taxon>
        <taxon>Glomeromycetes</taxon>
        <taxon>Glomerales</taxon>
        <taxon>Glomeraceae</taxon>
        <taxon>Rhizophagus</taxon>
    </lineage>
</organism>
<dbReference type="AlphaFoldDB" id="A0A2I1F3P3"/>
<comment type="caution">
    <text evidence="3">The sequence shown here is derived from an EMBL/GenBank/DDBJ whole genome shotgun (WGS) entry which is preliminary data.</text>
</comment>
<keyword evidence="1" id="KW-0812">Transmembrane</keyword>
<sequence>MSLACRNKAILPWIEIRRSISSVELEFIGIWLLLGGLWVLRFRLFRGDELFSIIHGFITVELNTKPKETLSNLGLVCTAKNLLGLEMISLSLWSELGFFL</sequence>
<accession>A0A2I1F3P3</accession>
<feature type="transmembrane region" description="Helical" evidence="1">
    <location>
        <begin position="20"/>
        <end position="40"/>
    </location>
</feature>
<gene>
    <name evidence="3" type="ORF">RhiirA1_468862</name>
    <name evidence="2" type="ORF">RhiirA5_416303</name>
</gene>
<evidence type="ECO:0000313" key="2">
    <source>
        <dbReference type="EMBL" id="PKC08947.1"/>
    </source>
</evidence>
<reference evidence="3 4" key="4">
    <citation type="submission" date="2017-10" db="EMBL/GenBank/DDBJ databases">
        <title>Genome analyses suggest a sexual origin of heterokaryosis in a supposedly ancient asexual fungus.</title>
        <authorList>
            <person name="Corradi N."/>
            <person name="Sedzielewska K."/>
            <person name="Noel J."/>
            <person name="Charron P."/>
            <person name="Farinelli L."/>
            <person name="Marton T."/>
            <person name="Kruger M."/>
            <person name="Pelin A."/>
            <person name="Brachmann A."/>
            <person name="Corradi N."/>
        </authorList>
    </citation>
    <scope>NUCLEOTIDE SEQUENCE [LARGE SCALE GENOMIC DNA]</scope>
    <source>
        <strain evidence="3 4">A1</strain>
    </source>
</reference>
<keyword evidence="1" id="KW-1133">Transmembrane helix</keyword>
<dbReference type="Proteomes" id="UP000232722">
    <property type="component" value="Unassembled WGS sequence"/>
</dbReference>
<keyword evidence="1" id="KW-0472">Membrane</keyword>
<dbReference type="VEuPathDB" id="FungiDB:RhiirA1_468862"/>
<reference evidence="2 5" key="1">
    <citation type="submission" date="2016-04" db="EMBL/GenBank/DDBJ databases">
        <title>Genome analyses suggest a sexual origin of heterokaryosis in a supposedly ancient asexual fungus.</title>
        <authorList>
            <person name="Ropars J."/>
            <person name="Sedzielewska K."/>
            <person name="Noel J."/>
            <person name="Charron P."/>
            <person name="Farinelli L."/>
            <person name="Marton T."/>
            <person name="Kruger M."/>
            <person name="Pelin A."/>
            <person name="Brachmann A."/>
            <person name="Corradi N."/>
        </authorList>
    </citation>
    <scope>NUCLEOTIDE SEQUENCE [LARGE SCALE GENOMIC DNA]</scope>
    <source>
        <strain evidence="2 5">A5</strain>
    </source>
</reference>
<dbReference type="EMBL" id="LLXJ01000503">
    <property type="protein sequence ID" value="PKC08947.1"/>
    <property type="molecule type" value="Genomic_DNA"/>
</dbReference>
<evidence type="ECO:0000313" key="3">
    <source>
        <dbReference type="EMBL" id="PKC59848.1"/>
    </source>
</evidence>